<evidence type="ECO:0000313" key="1">
    <source>
        <dbReference type="EMBL" id="KAL1842747.1"/>
    </source>
</evidence>
<gene>
    <name evidence="1" type="ORF">VTK73DRAFT_3050</name>
</gene>
<protein>
    <submittedName>
        <fullName evidence="1">Uncharacterized protein</fullName>
    </submittedName>
</protein>
<keyword evidence="2" id="KW-1185">Reference proteome</keyword>
<dbReference type="Proteomes" id="UP001586593">
    <property type="component" value="Unassembled WGS sequence"/>
</dbReference>
<organism evidence="1 2">
    <name type="scientific">Phialemonium thermophilum</name>
    <dbReference type="NCBI Taxonomy" id="223376"/>
    <lineage>
        <taxon>Eukaryota</taxon>
        <taxon>Fungi</taxon>
        <taxon>Dikarya</taxon>
        <taxon>Ascomycota</taxon>
        <taxon>Pezizomycotina</taxon>
        <taxon>Sordariomycetes</taxon>
        <taxon>Sordariomycetidae</taxon>
        <taxon>Cephalothecales</taxon>
        <taxon>Cephalothecaceae</taxon>
        <taxon>Phialemonium</taxon>
    </lineage>
</organism>
<proteinExistence type="predicted"/>
<evidence type="ECO:0000313" key="2">
    <source>
        <dbReference type="Proteomes" id="UP001586593"/>
    </source>
</evidence>
<accession>A0ABR3VMB7</accession>
<comment type="caution">
    <text evidence="1">The sequence shown here is derived from an EMBL/GenBank/DDBJ whole genome shotgun (WGS) entry which is preliminary data.</text>
</comment>
<dbReference type="EMBL" id="JAZHXJ010001918">
    <property type="protein sequence ID" value="KAL1842747.1"/>
    <property type="molecule type" value="Genomic_DNA"/>
</dbReference>
<reference evidence="1 2" key="1">
    <citation type="journal article" date="2024" name="Commun. Biol.">
        <title>Comparative genomic analysis of thermophilic fungi reveals convergent evolutionary adaptations and gene losses.</title>
        <authorList>
            <person name="Steindorff A.S."/>
            <person name="Aguilar-Pontes M.V."/>
            <person name="Robinson A.J."/>
            <person name="Andreopoulos B."/>
            <person name="LaButti K."/>
            <person name="Kuo A."/>
            <person name="Mondo S."/>
            <person name="Riley R."/>
            <person name="Otillar R."/>
            <person name="Haridas S."/>
            <person name="Lipzen A."/>
            <person name="Grimwood J."/>
            <person name="Schmutz J."/>
            <person name="Clum A."/>
            <person name="Reid I.D."/>
            <person name="Moisan M.C."/>
            <person name="Butler G."/>
            <person name="Nguyen T.T.M."/>
            <person name="Dewar K."/>
            <person name="Conant G."/>
            <person name="Drula E."/>
            <person name="Henrissat B."/>
            <person name="Hansel C."/>
            <person name="Singer S."/>
            <person name="Hutchinson M.I."/>
            <person name="de Vries R.P."/>
            <person name="Natvig D.O."/>
            <person name="Powell A.J."/>
            <person name="Tsang A."/>
            <person name="Grigoriev I.V."/>
        </authorList>
    </citation>
    <scope>NUCLEOTIDE SEQUENCE [LARGE SCALE GENOMIC DNA]</scope>
    <source>
        <strain evidence="1 2">ATCC 24622</strain>
    </source>
</reference>
<sequence>MGNRIHPADGTQSHRQRHGEINVVEDRARQNLGIRPRLLDPIGRLAEDGSHLTASIRSGHAHVGQPRADADGLAQPDGVPAAERDHTVGTMVPCVDDGSVRDVRGRVHGGLAKEACGLHTARTQDIITKRLRLSNLLGRREKQQRGKAQSGELGGKLLERTLTKDDSGRIGCVDEFAQQLWFSHCIHNRKSRTNEDQGLFGSYLRSED</sequence>
<name>A0ABR3VMB7_9PEZI</name>